<evidence type="ECO:0000313" key="3">
    <source>
        <dbReference type="EMBL" id="CAB4190753.1"/>
    </source>
</evidence>
<dbReference type="EMBL" id="LR796510">
    <property type="protein sequence ID" value="CAB4149124.1"/>
    <property type="molecule type" value="Genomic_DNA"/>
</dbReference>
<evidence type="ECO:0000256" key="1">
    <source>
        <dbReference type="SAM" id="Phobius"/>
    </source>
</evidence>
<sequence length="56" mass="6295">MSRGRVGVPYRFPTLRDTAEWERQEKRRRRIIAALMIIATLAVLAIGGCNGAHGRC</sequence>
<proteinExistence type="predicted"/>
<feature type="transmembrane region" description="Helical" evidence="1">
    <location>
        <begin position="31"/>
        <end position="53"/>
    </location>
</feature>
<gene>
    <name evidence="3" type="ORF">UFOVP1191_108</name>
    <name evidence="2" type="ORF">UFOVP529_50</name>
</gene>
<evidence type="ECO:0000313" key="2">
    <source>
        <dbReference type="EMBL" id="CAB4149124.1"/>
    </source>
</evidence>
<keyword evidence="1" id="KW-0472">Membrane</keyword>
<dbReference type="EMBL" id="LR797158">
    <property type="protein sequence ID" value="CAB4190753.1"/>
    <property type="molecule type" value="Genomic_DNA"/>
</dbReference>
<organism evidence="2">
    <name type="scientific">uncultured Caudovirales phage</name>
    <dbReference type="NCBI Taxonomy" id="2100421"/>
    <lineage>
        <taxon>Viruses</taxon>
        <taxon>Duplodnaviria</taxon>
        <taxon>Heunggongvirae</taxon>
        <taxon>Uroviricota</taxon>
        <taxon>Caudoviricetes</taxon>
        <taxon>Peduoviridae</taxon>
        <taxon>Maltschvirus</taxon>
        <taxon>Maltschvirus maltsch</taxon>
    </lineage>
</organism>
<keyword evidence="1" id="KW-0812">Transmembrane</keyword>
<keyword evidence="1" id="KW-1133">Transmembrane helix</keyword>
<reference evidence="2" key="1">
    <citation type="submission" date="2020-04" db="EMBL/GenBank/DDBJ databases">
        <authorList>
            <person name="Chiriac C."/>
            <person name="Salcher M."/>
            <person name="Ghai R."/>
            <person name="Kavagutti S V."/>
        </authorList>
    </citation>
    <scope>NUCLEOTIDE SEQUENCE</scope>
</reference>
<accession>A0A6J5MQQ8</accession>
<protein>
    <submittedName>
        <fullName evidence="2">Uncharacterized protein</fullName>
    </submittedName>
</protein>
<name>A0A6J5MQQ8_9CAUD</name>